<proteinExistence type="predicted"/>
<sequence>MLSGSNGRGSLIIPKNLVEHLAFSEKDSFKVEKDGPDITLKAAGNPPRTILRKRTV</sequence>
<geneLocation type="plasmid" evidence="2">
    <name>do28_1 dna</name>
</geneLocation>
<reference evidence="1 2" key="1">
    <citation type="submission" date="2019-11" db="EMBL/GenBank/DDBJ databases">
        <title>Comparative genomics of hydrocarbon-degrading Desulfosarcina strains.</title>
        <authorList>
            <person name="Watanabe M."/>
            <person name="Kojima H."/>
            <person name="Fukui M."/>
        </authorList>
    </citation>
    <scope>NUCLEOTIDE SEQUENCE [LARGE SCALE GENOMIC DNA]</scope>
    <source>
        <strain evidence="1 2">28bB2T</strain>
        <plasmid evidence="2">do28_1 dna</plasmid>
    </source>
</reference>
<dbReference type="KEGG" id="dov:DSCO28_73650"/>
<gene>
    <name evidence="1" type="ORF">DSCO28_73650</name>
</gene>
<keyword evidence="1" id="KW-0614">Plasmid</keyword>
<evidence type="ECO:0000313" key="2">
    <source>
        <dbReference type="Proteomes" id="UP000425960"/>
    </source>
</evidence>
<dbReference type="SUPFAM" id="SSF89447">
    <property type="entry name" value="AbrB/MazE/MraZ-like"/>
    <property type="match status" value="1"/>
</dbReference>
<evidence type="ECO:0008006" key="3">
    <source>
        <dbReference type="Google" id="ProtNLM"/>
    </source>
</evidence>
<name>A0A5K8A2P1_9BACT</name>
<protein>
    <recommendedName>
        <fullName evidence="3">SpoVT-AbrB domain-containing protein</fullName>
    </recommendedName>
</protein>
<dbReference type="AlphaFoldDB" id="A0A5K8A2P1"/>
<evidence type="ECO:0000313" key="1">
    <source>
        <dbReference type="EMBL" id="BBO86799.1"/>
    </source>
</evidence>
<accession>A0A5K8A2P1</accession>
<dbReference type="Proteomes" id="UP000425960">
    <property type="component" value="Plasmid Do28_1"/>
</dbReference>
<dbReference type="InterPro" id="IPR037914">
    <property type="entry name" value="SpoVT-AbrB_sf"/>
</dbReference>
<organism evidence="1 2">
    <name type="scientific">Desulfosarcina ovata subsp. sediminis</name>
    <dbReference type="NCBI Taxonomy" id="885957"/>
    <lineage>
        <taxon>Bacteria</taxon>
        <taxon>Pseudomonadati</taxon>
        <taxon>Thermodesulfobacteriota</taxon>
        <taxon>Desulfobacteria</taxon>
        <taxon>Desulfobacterales</taxon>
        <taxon>Desulfosarcinaceae</taxon>
        <taxon>Desulfosarcina</taxon>
    </lineage>
</organism>
<dbReference type="EMBL" id="AP021877">
    <property type="protein sequence ID" value="BBO86799.1"/>
    <property type="molecule type" value="Genomic_DNA"/>
</dbReference>